<keyword evidence="4" id="KW-1185">Reference proteome</keyword>
<dbReference type="EMBL" id="CAJJDM010000142">
    <property type="protein sequence ID" value="CAD8108685.1"/>
    <property type="molecule type" value="Genomic_DNA"/>
</dbReference>
<feature type="transmembrane region" description="Helical" evidence="2">
    <location>
        <begin position="2795"/>
        <end position="2816"/>
    </location>
</feature>
<protein>
    <submittedName>
        <fullName evidence="3">Uncharacterized protein</fullName>
    </submittedName>
</protein>
<proteinExistence type="predicted"/>
<keyword evidence="2" id="KW-0472">Membrane</keyword>
<feature type="coiled-coil region" evidence="1">
    <location>
        <begin position="1224"/>
        <end position="1251"/>
    </location>
</feature>
<feature type="transmembrane region" description="Helical" evidence="2">
    <location>
        <begin position="2836"/>
        <end position="2854"/>
    </location>
</feature>
<feature type="transmembrane region" description="Helical" evidence="2">
    <location>
        <begin position="2879"/>
        <end position="2905"/>
    </location>
</feature>
<feature type="transmembrane region" description="Helical" evidence="2">
    <location>
        <begin position="149"/>
        <end position="173"/>
    </location>
</feature>
<keyword evidence="2" id="KW-1133">Transmembrane helix</keyword>
<evidence type="ECO:0000313" key="4">
    <source>
        <dbReference type="Proteomes" id="UP000688137"/>
    </source>
</evidence>
<gene>
    <name evidence="3" type="ORF">PPRIM_AZ9-3.1.T1380007</name>
</gene>
<feature type="transmembrane region" description="Helical" evidence="2">
    <location>
        <begin position="3014"/>
        <end position="3033"/>
    </location>
</feature>
<organism evidence="3 4">
    <name type="scientific">Paramecium primaurelia</name>
    <dbReference type="NCBI Taxonomy" id="5886"/>
    <lineage>
        <taxon>Eukaryota</taxon>
        <taxon>Sar</taxon>
        <taxon>Alveolata</taxon>
        <taxon>Ciliophora</taxon>
        <taxon>Intramacronucleata</taxon>
        <taxon>Oligohymenophorea</taxon>
        <taxon>Peniculida</taxon>
        <taxon>Parameciidae</taxon>
        <taxon>Paramecium</taxon>
    </lineage>
</organism>
<comment type="caution">
    <text evidence="3">The sequence shown here is derived from an EMBL/GenBank/DDBJ whole genome shotgun (WGS) entry which is preliminary data.</text>
</comment>
<reference evidence="3" key="1">
    <citation type="submission" date="2021-01" db="EMBL/GenBank/DDBJ databases">
        <authorList>
            <consortium name="Genoscope - CEA"/>
            <person name="William W."/>
        </authorList>
    </citation>
    <scope>NUCLEOTIDE SEQUENCE</scope>
</reference>
<dbReference type="PANTHER" id="PTHR11319">
    <property type="entry name" value="G PROTEIN-COUPLED RECEPTOR-RELATED"/>
    <property type="match status" value="1"/>
</dbReference>
<keyword evidence="1" id="KW-0175">Coiled coil</keyword>
<evidence type="ECO:0000256" key="2">
    <source>
        <dbReference type="SAM" id="Phobius"/>
    </source>
</evidence>
<evidence type="ECO:0000313" key="3">
    <source>
        <dbReference type="EMBL" id="CAD8108685.1"/>
    </source>
</evidence>
<evidence type="ECO:0000256" key="1">
    <source>
        <dbReference type="SAM" id="Coils"/>
    </source>
</evidence>
<feature type="transmembrane region" description="Helical" evidence="2">
    <location>
        <begin position="2684"/>
        <end position="2702"/>
    </location>
</feature>
<dbReference type="InterPro" id="IPR006212">
    <property type="entry name" value="Furin_repeat"/>
</dbReference>
<feature type="transmembrane region" description="Helical" evidence="2">
    <location>
        <begin position="2990"/>
        <end position="3007"/>
    </location>
</feature>
<sequence>MRLTQEKFQLEITKLKVYELKLQLMLYKIHRIQYYESWMDPDHITKSNTVGESKITEIRRVKKKTKNQVQNFSGECQNNIFLTNYQIILKAVLIILQQFKYSYNLEKNLKLYVSLQKLNNCQYLQTYLQIEGQHILVLNKSWKFEILNVLILLYILQITINKNLLIIMLMELIEMKIQTSYLCLYIFFCSTFCSQFNEDLLIKSSYPMEMTTITKASNPSQYEFWSFYITNWQVTSYPWIEQEPDQGKIKQQLLFLMKTVEDKKILAFMYATVITVTNVLHNFYYDGKIIEIPYNPSEYEGIWILNVITLKGLKMEFETYGTSQTQMLYTFALKKSVIGLNFYVGGSGIIFQKYETVIFRGRLSKLFVNNSQRKVSQIYQERINILRKNEYEQTISLIPDIVNFDGVVQKQFEFDQFGRKFSIYGWVKFYTEDAYQLKKYLIVRLTIFKNYQDEIVVGDEILKITADLYLSDKQKCGYDVISHHYWMPYPQNQLSDSKEDKISLRGDLQYLELLSKWHFISFEYGIKGTSQRTQFKLNYFEKNNLMSKTYYLGNKQYNSLFINTKYYAILGGDYTVYEKMKGYLARFYFKSNFQNDLNIQFNCHHSCKTCNGPLLSNCLSCNDQKRVFLDDIHQCVCPYGQYERNQQCYSYSELYPELNYNEIKLTLPSFQCLFGYFYLPSIQQCLKCPQWSPYNLFCADCLFSPSIWYMRPICTIDLITQQINKDQDAYTQKIRSTLDYDVYYINNDHNLILLEGVYDYCDITKVSTEQCLELNVQNLQSNAFGFCKQNRYYSNFSCNLLDNACIKLNKSDKKCLECLSGYYVSDDGTSCLQCPKSCQNCYGLNKCSSCEPNFGLKNEQCVRCGNFCKICKYSNEFDIMQCLSCIDNKLYYQSLNAQDCKKNEKLNCIYAFESSKSDRFIISLDYNFRPYNQPTITQCALCKVGYYYYDQTSSCVQGGLTNCQYVYGRQGGSQLNKICLFGSYNSGTVIYSFTEECPKLKLHCIHCLIEQLTAYIQGENLVIKKVSYKCLVCENGYYALKKTGQCQQCPSELHCLSCYQQNKYYKDNWKNDIRSFYRVYFENYFHEFTDYGISQNDSDYEILCTKCEEGYEFFGDQCIKICPESCLECKIMDGKNVCVKCPLGLRGRNRSLINNQCVYCPQNCELCKERDEKDVHLINPLFINKDYSYYSYYCIYGNTEIFDQELGLYIDCQNGPCQKELLMNFNLICDFDEYQQQINQLQSEQEKITFRHQNILSDDLFSSNSFSQFETQEFYQEANEKTIKKILIKLISQKQQSCIVKDQLQISQNFSSNIFSAIDVELEIYGNGITTLIFQKQLLFVNFKRVHIEGIIIQIEYFPFGPNLLKFTSLFEQTIELVKISYKQDFNLTTFYTIIENAKNVLIQEFLVEDCIRQFSIQAFIKIQQIKSYQTIKIMNFRIQNSSFLNLHLFWFDLKENDQVEITDLTINKTFFNQALIYQTNGQLKINQMHIQSCEIYSQSGLFLINSLKFFELISFDFISNVIYSGKILNINQNLNLVNLYFIRNKLYNNSLLIYNEKVNIGQLFIKNIVFQLNGYSEDSIFIKISSTIIPNKEIVFNQLSILENQLLEIANNPAFNILTVTLIYLEVQLVKIEELIIEKAYGIPDLVIVKADELNLKSISIKQHENHKYKGLYQNFDCFQKSIENKYNYVWIKIYDVPIIEIQQLVISQAQTINYPIIDIKTSILNFQTQKLIRLSEMHFTQNLLLITNKINIASIMKMQFEEDYHIEIQNSIFEKNLMHQYVFIDLINSGLIFFVDCKSCTYFLNNLIFQQNIVTNSSNSIIYIYGKNIEIQNCSFIQNGLFDYSVLRPYLFWGYNKILNIFMEQIKENFLTKIKTGNGKIICQQLIINNITIFNTTGSGLYIYLEKEAFVQIKDAKIYNISPSFQNENENGAAFLIDTQFCVSSVIQLINIIATDIYFRNNGGLLYIQNSYEKTRIQISNLVINDIYSLKGSIFYGEFSFYTKQHQQFIIENLKVQNSKQGYLRFLSTYNEPNIQLLQELKNSRSLFEIKNAQFVSLKDIVIISLFYESLAILTQILTVEFQNCRILNSTIQNSLLNLNLMKANSQIRMVDFFVSNIQITDHITIIEKCATSQLNFEMHQQICSKELSIQDSPQFLLNKQTQENLYNSYCIINQMNQQQQQILSLLDINLQITFLQVSELYLKNINCESCKNGLLNINIVDNFSKIIMNSIIFQDNLCGEQSCLNVIKSVSKSRMLESLIQNIKEKQYDLRLVNYKCLKNFAQKGTCLYIQDVKTLIEDSIFQNNTAKAQGGSMYINGSENFFVLNSAIQYNRAELGGGIFLKDQIIQNLNKQGTLIDENVAQQFGQDFAQLPSQLSVSIDLEHKLSKVKIIEQENILIEEVIIGNYELFKKHFSDVLYVPNGQVFSQYQFFDYKNQEYTKYPFHLRLIPLDQFNNVQENLFNTQCEISGRILTDKEDSIFTQDFTSFDQVMFNQSDYNFDDIIFYFDFDDKLNLTLQLQFHCDSIYIPIYGKNQEILGYHNNYFLRMNIKSLPCQLGEIKSVYDDSCIPCNATQGLYSLTINSLNCSQKDDFSTSEIKSAQLKLKPGFWRPYYDSDYISQCINLLDNCNGGWIEGDTSCYQGHIGALCEECDIHNYRGFGHFSTSAKYTCGSCVDNNQNIAAITAISLWTLISILISVRSNVSLNEKIILKKIISRLVLTKIQYHSNFGILIKMTTNHLQIVSVIFTFKFTSLVDVGNIVNALSNPIQTMTHSLDCLLKDMFEIQIHYSRIIWQLIMPFIYIFLFLGLYGIALQIKKLKYSLNVITTTMIYMYIYLQPFLVGRIISLISFRKISDFYWIQANVAYRYDTTTHYQWLFIFCLPLLIFISLIIPLFFFISLYLNKSTLQQRKIRQKWGYLYNEYKLNAYYWEIIKIIMKQLLIIFLSYYDENIVKKGILLLSLVYIYWEISKKYRPYTSYVLNKLDAYSANVCGISIAVAIGIYIDQQNKSYEIQIPYLIILVTINIQYLIRILKEIVSTFAEENVYIFDKIKEMIINKMPWIQKYKVLNKFLQKRYVQKQRIAMRYLKLKKYLISQAQKNLTIKSQKGGILISNPTHDYSTKLI</sequence>
<keyword evidence="2" id="KW-0812">Transmembrane</keyword>
<accession>A0A8S1Q0C3</accession>
<dbReference type="Proteomes" id="UP000688137">
    <property type="component" value="Unassembled WGS sequence"/>
</dbReference>
<feature type="transmembrane region" description="Helical" evidence="2">
    <location>
        <begin position="2930"/>
        <end position="2948"/>
    </location>
</feature>
<dbReference type="PANTHER" id="PTHR11319:SF35">
    <property type="entry name" value="OUTER MEMBRANE PROTEIN PMPC-RELATED"/>
    <property type="match status" value="1"/>
</dbReference>
<dbReference type="CDD" id="cd00064">
    <property type="entry name" value="FU"/>
    <property type="match status" value="1"/>
</dbReference>
<name>A0A8S1Q0C3_PARPR</name>
<dbReference type="OMA" id="ETCINDE"/>